<dbReference type="KEGG" id="srt:Srot_1089"/>
<evidence type="ECO:0000313" key="2">
    <source>
        <dbReference type="EMBL" id="ADG97562.1"/>
    </source>
</evidence>
<sequence>MSGEREPNRPPVLVRFAIGALAKSYEDFRSWTGQVQEDISRLPDEIKKIPVNLASLPVQAVTNAVSSALRLQQNFNSLVIKGDETLDLIFQKPEEKPSWATFDEDEDDEIPPPALADAEQVATVAPITRPRPSSAAKPGEQPKPEQTRQRATPTSRANAKPASAKPATSKPTATKPTSAKPKTEKPASSKPPARSKPAASKTTAKKPPAPKSSTARTSEPKLSEPKSQAPTTAPASRGNRPELVEYLEYETLSLAQLRARARNLSVPELRELLSFERDNDNRPPFITLLENRITTSEA</sequence>
<feature type="compositionally biased region" description="Low complexity" evidence="1">
    <location>
        <begin position="188"/>
        <end position="215"/>
    </location>
</feature>
<evidence type="ECO:0000313" key="3">
    <source>
        <dbReference type="Proteomes" id="UP000002247"/>
    </source>
</evidence>
<gene>
    <name evidence="2" type="ordered locus">Srot_1089</name>
</gene>
<evidence type="ECO:0000256" key="1">
    <source>
        <dbReference type="SAM" id="MobiDB-lite"/>
    </source>
</evidence>
<dbReference type="Proteomes" id="UP000002247">
    <property type="component" value="Chromosome"/>
</dbReference>
<dbReference type="EMBL" id="CP001958">
    <property type="protein sequence ID" value="ADG97562.1"/>
    <property type="molecule type" value="Genomic_DNA"/>
</dbReference>
<dbReference type="AlphaFoldDB" id="D6ZF38"/>
<feature type="compositionally biased region" description="Low complexity" evidence="1">
    <location>
        <begin position="159"/>
        <end position="180"/>
    </location>
</feature>
<proteinExistence type="predicted"/>
<keyword evidence="3" id="KW-1185">Reference proteome</keyword>
<name>D6ZF38_SEGRD</name>
<dbReference type="STRING" id="640132.Srot_1089"/>
<feature type="region of interest" description="Disordered" evidence="1">
    <location>
        <begin position="97"/>
        <end position="241"/>
    </location>
</feature>
<protein>
    <submittedName>
        <fullName evidence="2">Uncharacterized protein</fullName>
    </submittedName>
</protein>
<accession>D6ZF38</accession>
<dbReference type="eggNOG" id="ENOG50334VK">
    <property type="taxonomic scope" value="Bacteria"/>
</dbReference>
<feature type="compositionally biased region" description="Polar residues" evidence="1">
    <location>
        <begin position="225"/>
        <end position="234"/>
    </location>
</feature>
<reference evidence="2 3" key="1">
    <citation type="journal article" date="2010" name="Stand. Genomic Sci.">
        <title>Complete genome sequence of Segniliparus rotundus type strain (CDC 1076).</title>
        <authorList>
            <person name="Sikorski J."/>
            <person name="Lapidus A."/>
            <person name="Copeland A."/>
            <person name="Misra M."/>
            <person name="Glavina Del Rio T."/>
            <person name="Nolan M."/>
            <person name="Lucas S."/>
            <person name="Chen F."/>
            <person name="Tice H."/>
            <person name="Cheng J.F."/>
            <person name="Jando M."/>
            <person name="Schneider S."/>
            <person name="Bruce D."/>
            <person name="Goodwin L."/>
            <person name="Pitluck S."/>
            <person name="Liolios K."/>
            <person name="Mikhailova N."/>
            <person name="Pati A."/>
            <person name="Ivanova N."/>
            <person name="Mavromatis K."/>
            <person name="Chen A."/>
            <person name="Palaniappan K."/>
            <person name="Chertkov O."/>
            <person name="Land M."/>
            <person name="Hauser L."/>
            <person name="Chang Y.J."/>
            <person name="Jeffries C.D."/>
            <person name="Brettin T."/>
            <person name="Detter J.C."/>
            <person name="Han C."/>
            <person name="Rohde M."/>
            <person name="Goker M."/>
            <person name="Bristow J."/>
            <person name="Eisen J.A."/>
            <person name="Markowitz V."/>
            <person name="Hugenholtz P."/>
            <person name="Kyrpides N.C."/>
            <person name="Klenk H.P."/>
        </authorList>
    </citation>
    <scope>NUCLEOTIDE SEQUENCE [LARGE SCALE GENOMIC DNA]</scope>
    <source>
        <strain evidence="3">ATCC BAA-972 / CDC 1076 / CIP 108378 / DSM 44985 / JCM 13578</strain>
    </source>
</reference>
<dbReference type="HOGENOM" id="CLU_081302_0_0_11"/>
<organism evidence="2 3">
    <name type="scientific">Segniliparus rotundus (strain ATCC BAA-972 / CDC 1076 / CIP 108378 / DSM 44985 / JCM 13578)</name>
    <dbReference type="NCBI Taxonomy" id="640132"/>
    <lineage>
        <taxon>Bacteria</taxon>
        <taxon>Bacillati</taxon>
        <taxon>Actinomycetota</taxon>
        <taxon>Actinomycetes</taxon>
        <taxon>Mycobacteriales</taxon>
        <taxon>Segniliparaceae</taxon>
        <taxon>Segniliparus</taxon>
    </lineage>
</organism>